<feature type="domain" description="NAD(P)-binding" evidence="2">
    <location>
        <begin position="6"/>
        <end position="307"/>
    </location>
</feature>
<dbReference type="Gene3D" id="3.40.50.720">
    <property type="entry name" value="NAD(P)-binding Rossmann-like Domain"/>
    <property type="match status" value="1"/>
</dbReference>
<dbReference type="PRINTS" id="PR01713">
    <property type="entry name" value="NUCEPIMERASE"/>
</dbReference>
<protein>
    <submittedName>
        <fullName evidence="3">Epimerase</fullName>
    </submittedName>
</protein>
<gene>
    <name evidence="3" type="ORF">A3A65_03005</name>
</gene>
<dbReference type="Proteomes" id="UP000176723">
    <property type="component" value="Unassembled WGS sequence"/>
</dbReference>
<dbReference type="SUPFAM" id="SSF51735">
    <property type="entry name" value="NAD(P)-binding Rossmann-fold domains"/>
    <property type="match status" value="1"/>
</dbReference>
<accession>A0A1G1W3M1</accession>
<dbReference type="Gene3D" id="3.90.25.10">
    <property type="entry name" value="UDP-galactose 4-epimerase, domain 1"/>
    <property type="match status" value="1"/>
</dbReference>
<comment type="caution">
    <text evidence="3">The sequence shown here is derived from an EMBL/GenBank/DDBJ whole genome shotgun (WGS) entry which is preliminary data.</text>
</comment>
<dbReference type="STRING" id="1797593.A3A65_03005"/>
<dbReference type="PANTHER" id="PTHR43574">
    <property type="entry name" value="EPIMERASE-RELATED"/>
    <property type="match status" value="1"/>
</dbReference>
<dbReference type="Pfam" id="PF16363">
    <property type="entry name" value="GDP_Man_Dehyd"/>
    <property type="match status" value="1"/>
</dbReference>
<name>A0A1G1W3M1_9BACT</name>
<evidence type="ECO:0000259" key="2">
    <source>
        <dbReference type="Pfam" id="PF16363"/>
    </source>
</evidence>
<evidence type="ECO:0000313" key="3">
    <source>
        <dbReference type="EMBL" id="OGY21987.1"/>
    </source>
</evidence>
<organism evidence="3 4">
    <name type="scientific">Candidatus Chisholmbacteria bacterium RIFCSPLOWO2_01_FULL_49_14</name>
    <dbReference type="NCBI Taxonomy" id="1797593"/>
    <lineage>
        <taxon>Bacteria</taxon>
        <taxon>Candidatus Chisholmiibacteriota</taxon>
    </lineage>
</organism>
<proteinExistence type="predicted"/>
<evidence type="ECO:0000256" key="1">
    <source>
        <dbReference type="ARBA" id="ARBA00023027"/>
    </source>
</evidence>
<dbReference type="InterPro" id="IPR036291">
    <property type="entry name" value="NAD(P)-bd_dom_sf"/>
</dbReference>
<dbReference type="EMBL" id="MHCL01000007">
    <property type="protein sequence ID" value="OGY21987.1"/>
    <property type="molecule type" value="Genomic_DNA"/>
</dbReference>
<evidence type="ECO:0000313" key="4">
    <source>
        <dbReference type="Proteomes" id="UP000176723"/>
    </source>
</evidence>
<sequence length="324" mass="36897">MRQTILITGGAGFIGSHMVDRLIDRGDIVVVVDNLNRFYSPKQKRANIAHNLKGDTFYFHKADIRDRRRLQDIFSRYRFDCVVHLAAMAGVRPSIEKPLLYADVNVLGTLNILEQIRHYSVRQLVFASSSSVYGERSGPFRETDSTDEQISPYGATKKAGELLCRTYAHLYGIRTTILRLFTVFGPRNRPDMACFRFMDALVKGRPIMRFGKGETGRDYTYIDDIVEGLMAAVKKSFDFEIINLGNSSPVTINTLIHTLETVTRKQAKINALPQQPGDVNFTHADVSKAKRILGYSPKVRLHEGLKRFYSWYTNTHAERVSLLR</sequence>
<reference evidence="3 4" key="1">
    <citation type="journal article" date="2016" name="Nat. Commun.">
        <title>Thousands of microbial genomes shed light on interconnected biogeochemical processes in an aquifer system.</title>
        <authorList>
            <person name="Anantharaman K."/>
            <person name="Brown C.T."/>
            <person name="Hug L.A."/>
            <person name="Sharon I."/>
            <person name="Castelle C.J."/>
            <person name="Probst A.J."/>
            <person name="Thomas B.C."/>
            <person name="Singh A."/>
            <person name="Wilkins M.J."/>
            <person name="Karaoz U."/>
            <person name="Brodie E.L."/>
            <person name="Williams K.H."/>
            <person name="Hubbard S.S."/>
            <person name="Banfield J.F."/>
        </authorList>
    </citation>
    <scope>NUCLEOTIDE SEQUENCE [LARGE SCALE GENOMIC DNA]</scope>
</reference>
<dbReference type="AlphaFoldDB" id="A0A1G1W3M1"/>
<dbReference type="InterPro" id="IPR016040">
    <property type="entry name" value="NAD(P)-bd_dom"/>
</dbReference>
<keyword evidence="1" id="KW-0520">NAD</keyword>